<sequence>MYIYTHIIFWIQRKSFLDLYTSTNTKKLLLLSFKEAMSGSCLGYALRGY</sequence>
<reference evidence="1" key="1">
    <citation type="journal article" date="2017" name="Nature">
        <title>The sunflower genome provides insights into oil metabolism, flowering and Asterid evolution.</title>
        <authorList>
            <person name="Badouin H."/>
            <person name="Gouzy J."/>
            <person name="Grassa C.J."/>
            <person name="Murat F."/>
            <person name="Staton S.E."/>
            <person name="Cottret L."/>
            <person name="Lelandais-Briere C."/>
            <person name="Owens G.L."/>
            <person name="Carrere S."/>
            <person name="Mayjonade B."/>
            <person name="Legrand L."/>
            <person name="Gill N."/>
            <person name="Kane N.C."/>
            <person name="Bowers J.E."/>
            <person name="Hubner S."/>
            <person name="Bellec A."/>
            <person name="Berard A."/>
            <person name="Berges H."/>
            <person name="Blanchet N."/>
            <person name="Boniface M.C."/>
            <person name="Brunel D."/>
            <person name="Catrice O."/>
            <person name="Chaidir N."/>
            <person name="Claudel C."/>
            <person name="Donnadieu C."/>
            <person name="Faraut T."/>
            <person name="Fievet G."/>
            <person name="Helmstetter N."/>
            <person name="King M."/>
            <person name="Knapp S.J."/>
            <person name="Lai Z."/>
            <person name="Le Paslier M.C."/>
            <person name="Lippi Y."/>
            <person name="Lorenzon L."/>
            <person name="Mandel J.R."/>
            <person name="Marage G."/>
            <person name="Marchand G."/>
            <person name="Marquand E."/>
            <person name="Bret-Mestries E."/>
            <person name="Morien E."/>
            <person name="Nambeesan S."/>
            <person name="Nguyen T."/>
            <person name="Pegot-Espagnet P."/>
            <person name="Pouilly N."/>
            <person name="Raftis F."/>
            <person name="Sallet E."/>
            <person name="Schiex T."/>
            <person name="Thomas J."/>
            <person name="Vandecasteele C."/>
            <person name="Vares D."/>
            <person name="Vear F."/>
            <person name="Vautrin S."/>
            <person name="Crespi M."/>
            <person name="Mangin B."/>
            <person name="Burke J.M."/>
            <person name="Salse J."/>
            <person name="Munos S."/>
            <person name="Vincourt P."/>
            <person name="Rieseberg L.H."/>
            <person name="Langlade N.B."/>
        </authorList>
    </citation>
    <scope>NUCLEOTIDE SEQUENCE</scope>
    <source>
        <tissue evidence="1">Leaves</tissue>
    </source>
</reference>
<organism evidence="1 2">
    <name type="scientific">Helianthus annuus</name>
    <name type="common">Common sunflower</name>
    <dbReference type="NCBI Taxonomy" id="4232"/>
    <lineage>
        <taxon>Eukaryota</taxon>
        <taxon>Viridiplantae</taxon>
        <taxon>Streptophyta</taxon>
        <taxon>Embryophyta</taxon>
        <taxon>Tracheophyta</taxon>
        <taxon>Spermatophyta</taxon>
        <taxon>Magnoliopsida</taxon>
        <taxon>eudicotyledons</taxon>
        <taxon>Gunneridae</taxon>
        <taxon>Pentapetalae</taxon>
        <taxon>asterids</taxon>
        <taxon>campanulids</taxon>
        <taxon>Asterales</taxon>
        <taxon>Asteraceae</taxon>
        <taxon>Asteroideae</taxon>
        <taxon>Heliantheae alliance</taxon>
        <taxon>Heliantheae</taxon>
        <taxon>Helianthus</taxon>
    </lineage>
</organism>
<dbReference type="Proteomes" id="UP000215914">
    <property type="component" value="Unassembled WGS sequence"/>
</dbReference>
<dbReference type="EMBL" id="MNCJ02000317">
    <property type="protein sequence ID" value="KAF5817985.1"/>
    <property type="molecule type" value="Genomic_DNA"/>
</dbReference>
<dbReference type="AlphaFoldDB" id="A0A9K3NZR7"/>
<accession>A0A9K3NZR7</accession>
<gene>
    <name evidence="1" type="ORF">HanXRQr2_Chr02g0059471</name>
</gene>
<evidence type="ECO:0000313" key="1">
    <source>
        <dbReference type="EMBL" id="KAF5817985.1"/>
    </source>
</evidence>
<reference evidence="1" key="2">
    <citation type="submission" date="2020-06" db="EMBL/GenBank/DDBJ databases">
        <title>Helianthus annuus Genome sequencing and assembly Release 2.</title>
        <authorList>
            <person name="Gouzy J."/>
            <person name="Langlade N."/>
            <person name="Munos S."/>
        </authorList>
    </citation>
    <scope>NUCLEOTIDE SEQUENCE</scope>
    <source>
        <tissue evidence="1">Leaves</tissue>
    </source>
</reference>
<keyword evidence="2" id="KW-1185">Reference proteome</keyword>
<evidence type="ECO:0000313" key="2">
    <source>
        <dbReference type="Proteomes" id="UP000215914"/>
    </source>
</evidence>
<protein>
    <submittedName>
        <fullName evidence="1">Uncharacterized protein</fullName>
    </submittedName>
</protein>
<proteinExistence type="predicted"/>
<name>A0A9K3NZR7_HELAN</name>
<dbReference type="Gramene" id="mRNA:HanXRQr2_Chr02g0059471">
    <property type="protein sequence ID" value="mRNA:HanXRQr2_Chr02g0059471"/>
    <property type="gene ID" value="HanXRQr2_Chr02g0059471"/>
</dbReference>
<comment type="caution">
    <text evidence="1">The sequence shown here is derived from an EMBL/GenBank/DDBJ whole genome shotgun (WGS) entry which is preliminary data.</text>
</comment>